<dbReference type="KEGG" id="auh:AWM75_03265"/>
<protein>
    <submittedName>
        <fullName evidence="3">Uncharacterized protein</fullName>
    </submittedName>
</protein>
<dbReference type="Proteomes" id="UP000062260">
    <property type="component" value="Chromosome"/>
</dbReference>
<dbReference type="EMBL" id="CP014163">
    <property type="protein sequence ID" value="AMB99079.1"/>
    <property type="molecule type" value="Genomic_DNA"/>
</dbReference>
<comment type="function">
    <text evidence="1">May bind long-chain fatty acids, such as palmitate, and may play a role in lipid transport or fatty acid metabolism.</text>
</comment>
<evidence type="ECO:0000313" key="3">
    <source>
        <dbReference type="EMBL" id="AMB99079.1"/>
    </source>
</evidence>
<organism evidence="3 4">
    <name type="scientific">Aerococcus urinaehominis</name>
    <dbReference type="NCBI Taxonomy" id="128944"/>
    <lineage>
        <taxon>Bacteria</taxon>
        <taxon>Bacillati</taxon>
        <taxon>Bacillota</taxon>
        <taxon>Bacilli</taxon>
        <taxon>Lactobacillales</taxon>
        <taxon>Aerococcaceae</taxon>
        <taxon>Aerococcus</taxon>
    </lineage>
</organism>
<dbReference type="InterPro" id="IPR043168">
    <property type="entry name" value="DegV_C"/>
</dbReference>
<dbReference type="Gene3D" id="3.40.50.10170">
    <property type="match status" value="1"/>
</dbReference>
<dbReference type="InterPro" id="IPR003797">
    <property type="entry name" value="DegV"/>
</dbReference>
<dbReference type="PANTHER" id="PTHR33434">
    <property type="entry name" value="DEGV DOMAIN-CONTAINING PROTEIN DR_1986-RELATED"/>
    <property type="match status" value="1"/>
</dbReference>
<dbReference type="NCBIfam" id="TIGR00762">
    <property type="entry name" value="DegV"/>
    <property type="match status" value="1"/>
</dbReference>
<evidence type="ECO:0000256" key="2">
    <source>
        <dbReference type="ARBA" id="ARBA00023121"/>
    </source>
</evidence>
<evidence type="ECO:0000256" key="1">
    <source>
        <dbReference type="ARBA" id="ARBA00003238"/>
    </source>
</evidence>
<dbReference type="Pfam" id="PF02645">
    <property type="entry name" value="DegV"/>
    <property type="match status" value="1"/>
</dbReference>
<dbReference type="OrthoDB" id="9775494at2"/>
<keyword evidence="2" id="KW-0446">Lipid-binding</keyword>
<reference evidence="3 4" key="1">
    <citation type="journal article" date="2016" name="Genome Announc.">
        <title>Complete Genome Sequences of Aerococcus christensenii CCUG 28831T, Aerococcus sanguinicola CCUG 43001T, Aerococcus urinae CCUG 36881T, Aerococcus urinaeequi CCUG 28094T, Aerococcus urinaehominis CCUG 42038 BT, and Aerococcus viridans CCUG 4311T.</title>
        <authorList>
            <person name="Carkaci D."/>
            <person name="Dargis R."/>
            <person name="Nielsen X.C."/>
            <person name="Skovgaard O."/>
            <person name="Fuursted K."/>
            <person name="Christensen J.J."/>
        </authorList>
    </citation>
    <scope>NUCLEOTIDE SEQUENCE [LARGE SCALE GENOMIC DNA]</scope>
    <source>
        <strain evidence="3 4">CCUG42038B</strain>
    </source>
</reference>
<dbReference type="STRING" id="128944.AWM75_03265"/>
<dbReference type="PANTHER" id="PTHR33434:SF2">
    <property type="entry name" value="FATTY ACID-BINDING PROTEIN TM_1468"/>
    <property type="match status" value="1"/>
</dbReference>
<dbReference type="SUPFAM" id="SSF82549">
    <property type="entry name" value="DAK1/DegV-like"/>
    <property type="match status" value="1"/>
</dbReference>
<reference evidence="4" key="2">
    <citation type="submission" date="2016-01" db="EMBL/GenBank/DDBJ databases">
        <title>Six Aerococcus type strain genome sequencing and assembly using PacBio and Illumina Hiseq.</title>
        <authorList>
            <person name="Carkaci D."/>
            <person name="Dargis R."/>
            <person name="Nielsen X.C."/>
            <person name="Skovgaard O."/>
            <person name="Fuursted K."/>
            <person name="Christensen J.J."/>
        </authorList>
    </citation>
    <scope>NUCLEOTIDE SEQUENCE [LARGE SCALE GENOMIC DNA]</scope>
    <source>
        <strain evidence="4">CCUG42038B</strain>
    </source>
</reference>
<evidence type="ECO:0000313" key="4">
    <source>
        <dbReference type="Proteomes" id="UP000062260"/>
    </source>
</evidence>
<name>A0A0X8FL51_9LACT</name>
<proteinExistence type="predicted"/>
<dbReference type="AlphaFoldDB" id="A0A0X8FL51"/>
<gene>
    <name evidence="3" type="ORF">AWM75_03265</name>
</gene>
<dbReference type="Gene3D" id="3.30.1180.10">
    <property type="match status" value="1"/>
</dbReference>
<dbReference type="RefSeq" id="WP_067978170.1">
    <property type="nucleotide sequence ID" value="NZ_CP014163.1"/>
</dbReference>
<keyword evidence="4" id="KW-1185">Reference proteome</keyword>
<sequence>MKTAFIVDSTANLSDQYKNHPDVFTIPLEVILADGTTFRDSNRDSDIAAFYQKMQAAPDLPTTSQPPVGDYVALVEKIIAAGYQQIFAIHLSSQISGTYNTARLLLENYQDQVTSYVIDSKSTSLVMQFLLAQALDMLDLGMPGQAIAQKLQWSADQSRVYVGIREMDNLVKGGRLQAGTKFIGELLNIIPVAVFDKDGQLQVYEKVRTEKRFHKLVYKIFDQAIAAYPGRVRLAIAHGDAPQAAQDLADQCQERYPDLAIDIAYLPPVLGVHGGRNCLGFSAMVSADY</sequence>
<dbReference type="PROSITE" id="PS51482">
    <property type="entry name" value="DEGV"/>
    <property type="match status" value="1"/>
</dbReference>
<dbReference type="InterPro" id="IPR050270">
    <property type="entry name" value="DegV_domain_contain"/>
</dbReference>
<accession>A0A0X8FL51</accession>
<dbReference type="GO" id="GO:0008289">
    <property type="term" value="F:lipid binding"/>
    <property type="evidence" value="ECO:0007669"/>
    <property type="project" value="UniProtKB-KW"/>
</dbReference>